<dbReference type="AlphaFoldDB" id="A0A834X4X6"/>
<dbReference type="EMBL" id="JAAIUW010000003">
    <property type="protein sequence ID" value="KAF7838089.1"/>
    <property type="molecule type" value="Genomic_DNA"/>
</dbReference>
<sequence>MQDPMSMSSSNFSNLSPSDAHPDTMDLLSRAWCNFAVQAFQPEPMNDGSLVLLDSPIKQLEGSPIAHPSMEKSARMDSADFGSLPPWKSNNDVKSWIWMQQAMHPELNYNSYFRKKWMPWKQMMPLKNVSIKKWFKEIKQRRKEEQRMQTAEVHAAISVAGVAAALAAIAAENSRNDRPNADKEASVASAAALVAAQCAKVAEAMGAKKDQLTTAIGSAITGTTASDILTLTAAASTSLKGAATLKARSGCKKRLNGGVPVLPIEDNNNDSDLDFAKGRSILAQGAELYVETPEGECMARSVSVVLNSDAKVVLIMKKHNLLKSKKESVVRNLHAELYKETEGEDGDTCYLLVLTTSRGAFKLDMGDDVHRYKTWATTINHMLTLSSSFSRYELQYYRD</sequence>
<dbReference type="Pfam" id="PF08458">
    <property type="entry name" value="PH_2"/>
    <property type="match status" value="1"/>
</dbReference>
<protein>
    <submittedName>
        <fullName evidence="4">VAN3-binding protein</fullName>
    </submittedName>
</protein>
<evidence type="ECO:0000256" key="1">
    <source>
        <dbReference type="SAM" id="MobiDB-lite"/>
    </source>
</evidence>
<proteinExistence type="predicted"/>
<feature type="compositionally biased region" description="Low complexity" evidence="1">
    <location>
        <begin position="1"/>
        <end position="18"/>
    </location>
</feature>
<feature type="region of interest" description="Disordered" evidence="1">
    <location>
        <begin position="1"/>
        <end position="20"/>
    </location>
</feature>
<dbReference type="OrthoDB" id="786244at2759"/>
<dbReference type="InterPro" id="IPR013666">
    <property type="entry name" value="PH_pln"/>
</dbReference>
<dbReference type="InterPro" id="IPR040269">
    <property type="entry name" value="VAB"/>
</dbReference>
<feature type="domain" description="Pleckstrin-like plant" evidence="3">
    <location>
        <begin position="287"/>
        <end position="386"/>
    </location>
</feature>
<dbReference type="Pfam" id="PF05703">
    <property type="entry name" value="Auxin_canalis"/>
    <property type="match status" value="1"/>
</dbReference>
<dbReference type="InterPro" id="IPR008546">
    <property type="entry name" value="VAN3-bd-like_auxin_canal"/>
</dbReference>
<reference evidence="4" key="1">
    <citation type="submission" date="2020-09" db="EMBL/GenBank/DDBJ databases">
        <title>Genome-Enabled Discovery of Anthraquinone Biosynthesis in Senna tora.</title>
        <authorList>
            <person name="Kang S.-H."/>
            <person name="Pandey R.P."/>
            <person name="Lee C.-M."/>
            <person name="Sim J.-S."/>
            <person name="Jeong J.-T."/>
            <person name="Choi B.-S."/>
            <person name="Jung M."/>
            <person name="Ginzburg D."/>
            <person name="Zhao K."/>
            <person name="Won S.Y."/>
            <person name="Oh T.-J."/>
            <person name="Yu Y."/>
            <person name="Kim N.-H."/>
            <person name="Lee O.R."/>
            <person name="Lee T.-H."/>
            <person name="Bashyal P."/>
            <person name="Kim T.-S."/>
            <person name="Lee W.-H."/>
            <person name="Kawkins C."/>
            <person name="Kim C.-K."/>
            <person name="Kim J.S."/>
            <person name="Ahn B.O."/>
            <person name="Rhee S.Y."/>
            <person name="Sohng J.K."/>
        </authorList>
    </citation>
    <scope>NUCLEOTIDE SEQUENCE</scope>
    <source>
        <tissue evidence="4">Leaf</tissue>
    </source>
</reference>
<feature type="domain" description="VAN3-binding protein-like auxin canalisation" evidence="2">
    <location>
        <begin position="22"/>
        <end position="266"/>
    </location>
</feature>
<gene>
    <name evidence="4" type="ORF">G2W53_006571</name>
</gene>
<dbReference type="Proteomes" id="UP000634136">
    <property type="component" value="Unassembled WGS sequence"/>
</dbReference>
<comment type="caution">
    <text evidence="4">The sequence shown here is derived from an EMBL/GenBank/DDBJ whole genome shotgun (WGS) entry which is preliminary data.</text>
</comment>
<accession>A0A834X4X6</accession>
<dbReference type="PANTHER" id="PTHR31351:SF25">
    <property type="entry name" value="AUXIN CANALIZATION PROTEIN (DUF828)"/>
    <property type="match status" value="1"/>
</dbReference>
<evidence type="ECO:0000259" key="3">
    <source>
        <dbReference type="Pfam" id="PF08458"/>
    </source>
</evidence>
<evidence type="ECO:0000313" key="4">
    <source>
        <dbReference type="EMBL" id="KAF7838089.1"/>
    </source>
</evidence>
<evidence type="ECO:0000259" key="2">
    <source>
        <dbReference type="Pfam" id="PF05703"/>
    </source>
</evidence>
<organism evidence="4 5">
    <name type="scientific">Senna tora</name>
    <dbReference type="NCBI Taxonomy" id="362788"/>
    <lineage>
        <taxon>Eukaryota</taxon>
        <taxon>Viridiplantae</taxon>
        <taxon>Streptophyta</taxon>
        <taxon>Embryophyta</taxon>
        <taxon>Tracheophyta</taxon>
        <taxon>Spermatophyta</taxon>
        <taxon>Magnoliopsida</taxon>
        <taxon>eudicotyledons</taxon>
        <taxon>Gunneridae</taxon>
        <taxon>Pentapetalae</taxon>
        <taxon>rosids</taxon>
        <taxon>fabids</taxon>
        <taxon>Fabales</taxon>
        <taxon>Fabaceae</taxon>
        <taxon>Caesalpinioideae</taxon>
        <taxon>Cassia clade</taxon>
        <taxon>Senna</taxon>
    </lineage>
</organism>
<keyword evidence="5" id="KW-1185">Reference proteome</keyword>
<evidence type="ECO:0000313" key="5">
    <source>
        <dbReference type="Proteomes" id="UP000634136"/>
    </source>
</evidence>
<dbReference type="PANTHER" id="PTHR31351">
    <property type="entry name" value="EXPRESSED PROTEIN"/>
    <property type="match status" value="1"/>
</dbReference>
<name>A0A834X4X6_9FABA</name>